<dbReference type="Proteomes" id="UP000000238">
    <property type="component" value="Chromosome"/>
</dbReference>
<keyword evidence="2" id="KW-0808">Transferase</keyword>
<dbReference type="RefSeq" id="WP_011395543.1">
    <property type="nucleotide sequence ID" value="NC_007645.1"/>
</dbReference>
<gene>
    <name evidence="2" type="ordered locus">HCH_01614</name>
</gene>
<dbReference type="GO" id="GO:0005737">
    <property type="term" value="C:cytoplasm"/>
    <property type="evidence" value="ECO:0007669"/>
    <property type="project" value="TreeGrafter"/>
</dbReference>
<dbReference type="PROSITE" id="PS51186">
    <property type="entry name" value="GNAT"/>
    <property type="match status" value="1"/>
</dbReference>
<dbReference type="OrthoDB" id="5295305at2"/>
<evidence type="ECO:0000259" key="1">
    <source>
        <dbReference type="PROSITE" id="PS51186"/>
    </source>
</evidence>
<dbReference type="PANTHER" id="PTHR43441:SF3">
    <property type="entry name" value="ACETYLTRANSFERASE"/>
    <property type="match status" value="1"/>
</dbReference>
<keyword evidence="2" id="KW-0687">Ribonucleoprotein</keyword>
<reference evidence="2 3" key="1">
    <citation type="journal article" date="2005" name="Nucleic Acids Res.">
        <title>Genomic blueprint of Hahella chejuensis, a marine microbe producing an algicidal agent.</title>
        <authorList>
            <person name="Jeong H."/>
            <person name="Yim J.H."/>
            <person name="Lee C."/>
            <person name="Choi S.-H."/>
            <person name="Park Y.K."/>
            <person name="Yoon S.H."/>
            <person name="Hur C.-G."/>
            <person name="Kang H.-Y."/>
            <person name="Kim D."/>
            <person name="Lee H.H."/>
            <person name="Park K.H."/>
            <person name="Park S.-H."/>
            <person name="Park H.-S."/>
            <person name="Lee H.K."/>
            <person name="Oh T.K."/>
            <person name="Kim J.F."/>
        </authorList>
    </citation>
    <scope>NUCLEOTIDE SEQUENCE [LARGE SCALE GENOMIC DNA]</scope>
    <source>
        <strain evidence="2 3">KCTC 2396</strain>
    </source>
</reference>
<dbReference type="GO" id="GO:1990189">
    <property type="term" value="F:protein N-terminal-serine acetyltransferase activity"/>
    <property type="evidence" value="ECO:0007669"/>
    <property type="project" value="TreeGrafter"/>
</dbReference>
<dbReference type="eggNOG" id="COG1670">
    <property type="taxonomic scope" value="Bacteria"/>
</dbReference>
<dbReference type="InterPro" id="IPR000182">
    <property type="entry name" value="GNAT_dom"/>
</dbReference>
<dbReference type="Pfam" id="PF13302">
    <property type="entry name" value="Acetyltransf_3"/>
    <property type="match status" value="1"/>
</dbReference>
<dbReference type="EMBL" id="CP000155">
    <property type="protein sequence ID" value="ABC28471.1"/>
    <property type="molecule type" value="Genomic_DNA"/>
</dbReference>
<dbReference type="Gene3D" id="3.40.630.30">
    <property type="match status" value="1"/>
</dbReference>
<evidence type="ECO:0000313" key="2">
    <source>
        <dbReference type="EMBL" id="ABC28471.1"/>
    </source>
</evidence>
<dbReference type="AlphaFoldDB" id="Q2SLK3"/>
<dbReference type="InterPro" id="IPR051908">
    <property type="entry name" value="Ribosomal_N-acetyltransferase"/>
</dbReference>
<keyword evidence="3" id="KW-1185">Reference proteome</keyword>
<dbReference type="GO" id="GO:0005840">
    <property type="term" value="C:ribosome"/>
    <property type="evidence" value="ECO:0007669"/>
    <property type="project" value="UniProtKB-KW"/>
</dbReference>
<dbReference type="KEGG" id="hch:HCH_01614"/>
<dbReference type="STRING" id="349521.HCH_01614"/>
<dbReference type="HOGENOM" id="CLU_013985_3_0_6"/>
<organism evidence="2 3">
    <name type="scientific">Hahella chejuensis (strain KCTC 2396)</name>
    <dbReference type="NCBI Taxonomy" id="349521"/>
    <lineage>
        <taxon>Bacteria</taxon>
        <taxon>Pseudomonadati</taxon>
        <taxon>Pseudomonadota</taxon>
        <taxon>Gammaproteobacteria</taxon>
        <taxon>Oceanospirillales</taxon>
        <taxon>Hahellaceae</taxon>
        <taxon>Hahella</taxon>
    </lineage>
</organism>
<sequence>MAFTKMETERLTLRVVSPEDGPALNRTIIESLDQLQPWLDWMTPPPSVEETSRWCRQAYARYLLEEEVNLMLLRKEDGALAGVCGLRKANAVLRHHEVGYWGAARLQGAGYMTEGVKALVEYALLELAASRVYLTTDERNLSSRKLAERAGFQLEGVLRNERMDNHGQFRNTCVYARIAAGNWTTH</sequence>
<accession>Q2SLK3</accession>
<protein>
    <submittedName>
        <fullName evidence="2">Acetyltransferase, including N-acetylases of ribosomal protein</fullName>
    </submittedName>
</protein>
<name>Q2SLK3_HAHCH</name>
<proteinExistence type="predicted"/>
<dbReference type="SUPFAM" id="SSF55729">
    <property type="entry name" value="Acyl-CoA N-acyltransferases (Nat)"/>
    <property type="match status" value="1"/>
</dbReference>
<keyword evidence="2" id="KW-0689">Ribosomal protein</keyword>
<dbReference type="InterPro" id="IPR016181">
    <property type="entry name" value="Acyl_CoA_acyltransferase"/>
</dbReference>
<feature type="domain" description="N-acetyltransferase" evidence="1">
    <location>
        <begin position="11"/>
        <end position="174"/>
    </location>
</feature>
<dbReference type="PANTHER" id="PTHR43441">
    <property type="entry name" value="RIBOSOMAL-PROTEIN-SERINE ACETYLTRANSFERASE"/>
    <property type="match status" value="1"/>
</dbReference>
<evidence type="ECO:0000313" key="3">
    <source>
        <dbReference type="Proteomes" id="UP000000238"/>
    </source>
</evidence>
<dbReference type="GO" id="GO:0008999">
    <property type="term" value="F:protein-N-terminal-alanine acetyltransferase activity"/>
    <property type="evidence" value="ECO:0007669"/>
    <property type="project" value="TreeGrafter"/>
</dbReference>